<dbReference type="AlphaFoldDB" id="A0A671EB09"/>
<feature type="coiled-coil region" evidence="1">
    <location>
        <begin position="308"/>
        <end position="335"/>
    </location>
</feature>
<feature type="compositionally biased region" description="Pro residues" evidence="2">
    <location>
        <begin position="16"/>
        <end position="26"/>
    </location>
</feature>
<reference evidence="4" key="4">
    <citation type="submission" date="2025-08" db="UniProtKB">
        <authorList>
            <consortium name="Ensembl"/>
        </authorList>
    </citation>
    <scope>IDENTIFICATION</scope>
</reference>
<feature type="region of interest" description="Disordered" evidence="2">
    <location>
        <begin position="1"/>
        <end position="40"/>
    </location>
</feature>
<dbReference type="InterPro" id="IPR029684">
    <property type="entry name" value="Schlafen"/>
</dbReference>
<organism evidence="4 5">
    <name type="scientific">Rhinolophus ferrumequinum</name>
    <name type="common">Greater horseshoe bat</name>
    <dbReference type="NCBI Taxonomy" id="59479"/>
    <lineage>
        <taxon>Eukaryota</taxon>
        <taxon>Metazoa</taxon>
        <taxon>Chordata</taxon>
        <taxon>Craniata</taxon>
        <taxon>Vertebrata</taxon>
        <taxon>Euteleostomi</taxon>
        <taxon>Mammalia</taxon>
        <taxon>Eutheria</taxon>
        <taxon>Laurasiatheria</taxon>
        <taxon>Chiroptera</taxon>
        <taxon>Yinpterochiroptera</taxon>
        <taxon>Rhinolophoidea</taxon>
        <taxon>Rhinolophidae</taxon>
        <taxon>Rhinolophinae</taxon>
        <taxon>Rhinolophus</taxon>
    </lineage>
</organism>
<evidence type="ECO:0000256" key="2">
    <source>
        <dbReference type="SAM" id="MobiDB-lite"/>
    </source>
</evidence>
<reference evidence="4" key="5">
    <citation type="submission" date="2025-09" db="UniProtKB">
        <authorList>
            <consortium name="Ensembl"/>
        </authorList>
    </citation>
    <scope>IDENTIFICATION</scope>
</reference>
<sequence>ETPRKSSALTVQEPLMEPPGKQPPQKLPAEQSLPEDSGLKVAPNKHTLYVGHLNPQFSEPVLSCLLRDALERLELPVAREHIEVVRRPRKAYALVQVAAHGDTLASLPWRLQTALQEHQILKELVARGKQLVLGEDRDPTNHRAEIRGQERLFQGAFLGSETRNLEFKRGGGEYLSLTFKHHVRRYVCAFLNSEGGSLFVGVEDSGLVQGIRCSHRDEDRVRILVDSILQGFRPQVFPDAYTLTFIPVVSTSAPNTPLKVIRLSVHGPKDQAQAQPQLYETDQGEVFLRRDGSIQGPLAIHAIQEWCTQKWTAELSKLEEKVKVLTMEKEQLQQQLQQHGPISCTCCVL</sequence>
<dbReference type="Ensembl" id="ENSRFET00010008495.1">
    <property type="protein sequence ID" value="ENSRFEP00010007722.1"/>
    <property type="gene ID" value="ENSRFEG00010005268.1"/>
</dbReference>
<proteinExistence type="predicted"/>
<gene>
    <name evidence="4" type="primary">SLFNL1</name>
</gene>
<evidence type="ECO:0000313" key="4">
    <source>
        <dbReference type="Ensembl" id="ENSRFEP00010007722.1"/>
    </source>
</evidence>
<dbReference type="OMA" id="PISCTCC"/>
<name>A0A671EB09_RHIFE</name>
<reference evidence="5" key="3">
    <citation type="submission" date="2018-12" db="EMBL/GenBank/DDBJ databases">
        <title>G10K-VGP greater horseshoe bat female genome, primary haplotype.</title>
        <authorList>
            <person name="Teeling E."/>
            <person name="Myers G."/>
            <person name="Vernes S."/>
            <person name="Pippel M."/>
            <person name="Winkler S."/>
            <person name="Fedrigo O."/>
            <person name="Rhie A."/>
            <person name="Koren S."/>
            <person name="Phillippy A."/>
            <person name="Lewin H."/>
            <person name="Damas J."/>
            <person name="Howe K."/>
            <person name="Mountcastle J."/>
            <person name="Jarvis E.D."/>
        </authorList>
    </citation>
    <scope>NUCLEOTIDE SEQUENCE [LARGE SCALE GENOMIC DNA]</scope>
</reference>
<dbReference type="InterPro" id="IPR007421">
    <property type="entry name" value="Schlafen_AlbA_2_dom"/>
</dbReference>
<evidence type="ECO:0000256" key="1">
    <source>
        <dbReference type="SAM" id="Coils"/>
    </source>
</evidence>
<feature type="domain" description="Schlafen AlbA-2" evidence="3">
    <location>
        <begin position="161"/>
        <end position="294"/>
    </location>
</feature>
<accession>A0A671EB09</accession>
<dbReference type="GeneTree" id="ENSGT00410000025651"/>
<protein>
    <submittedName>
        <fullName evidence="4">Schlafen like 1</fullName>
    </submittedName>
</protein>
<dbReference type="InterPro" id="IPR038461">
    <property type="entry name" value="Schlafen_AlbA_2_dom_sf"/>
</dbReference>
<dbReference type="PANTHER" id="PTHR12155">
    <property type="entry name" value="SCHLAFEN"/>
    <property type="match status" value="1"/>
</dbReference>
<dbReference type="InParanoid" id="A0A671EB09"/>
<dbReference type="Gene3D" id="3.30.950.30">
    <property type="entry name" value="Schlafen, AAA domain"/>
    <property type="match status" value="1"/>
</dbReference>
<evidence type="ECO:0000313" key="5">
    <source>
        <dbReference type="Proteomes" id="UP000472240"/>
    </source>
</evidence>
<feature type="compositionally biased region" description="Polar residues" evidence="2">
    <location>
        <begin position="1"/>
        <end position="10"/>
    </location>
</feature>
<keyword evidence="5" id="KW-1185">Reference proteome</keyword>
<reference evidence="4 5" key="2">
    <citation type="journal article" date="2018" name="Annu Rev Anim Biosci">
        <title>Bat Biology, Genomes, and the Bat1K Project: To Generate Chromosome-Level Genomes for All Living Bat Species.</title>
        <authorList>
            <person name="Teeling E.C."/>
            <person name="Vernes S.C."/>
            <person name="Davalos L.M."/>
            <person name="Ray D.A."/>
            <person name="Gilbert M.T.P."/>
            <person name="Myers E."/>
        </authorList>
    </citation>
    <scope>NUCLEOTIDE SEQUENCE</scope>
</reference>
<dbReference type="PANTHER" id="PTHR12155:SF29">
    <property type="entry name" value="SCHLAFEN-LIKE PROTEIN 1"/>
    <property type="match status" value="1"/>
</dbReference>
<evidence type="ECO:0000259" key="3">
    <source>
        <dbReference type="Pfam" id="PF04326"/>
    </source>
</evidence>
<reference evidence="4 5" key="1">
    <citation type="journal article" date="2015" name="Annu Rev Anim Biosci">
        <title>The Genome 10K Project: a way forward.</title>
        <authorList>
            <person name="Koepfli K.P."/>
            <person name="Paten B."/>
            <person name="O'Brien S.J."/>
            <person name="Koepfli K.P."/>
            <person name="Paten B."/>
            <person name="Antunes A."/>
            <person name="Belov K."/>
            <person name="Bustamante C."/>
            <person name="Castoe T.A."/>
            <person name="Clawson H."/>
            <person name="Crawford A.J."/>
            <person name="Diekhans M."/>
            <person name="Distel D."/>
            <person name="Durbin R."/>
            <person name="Earl D."/>
            <person name="Fujita M.K."/>
            <person name="Gamble T."/>
            <person name="Georges A."/>
            <person name="Gemmell N."/>
            <person name="Gilbert M.T."/>
            <person name="Graves J.M."/>
            <person name="Green R.E."/>
            <person name="Hickey G."/>
            <person name="Jarvis E.D."/>
            <person name="Johnson W."/>
            <person name="Komissarov A."/>
            <person name="Korf I."/>
            <person name="Kuhn R."/>
            <person name="Larkin D.M."/>
            <person name="Lewin H."/>
            <person name="Lopez J.V."/>
            <person name="Ma J."/>
            <person name="Marques-Bonet T."/>
            <person name="Miller W."/>
            <person name="Murphy R."/>
            <person name="Pevzner P."/>
            <person name="Shapiro B."/>
            <person name="Steiner C."/>
            <person name="Tamazian G."/>
            <person name="Venkatesh B."/>
            <person name="Wang J."/>
            <person name="Wayne R."/>
            <person name="Wiley E."/>
            <person name="Yang H."/>
            <person name="Zhang G."/>
            <person name="Haussler D."/>
            <person name="Ryder O."/>
            <person name="O'Brien S.J."/>
        </authorList>
    </citation>
    <scope>NUCLEOTIDE SEQUENCE</scope>
</reference>
<dbReference type="Pfam" id="PF04326">
    <property type="entry name" value="SLFN_AlbA_2"/>
    <property type="match status" value="1"/>
</dbReference>
<keyword evidence="1" id="KW-0175">Coiled coil</keyword>
<dbReference type="Proteomes" id="UP000472240">
    <property type="component" value="Chromosome 9"/>
</dbReference>